<dbReference type="InterPro" id="IPR029475">
    <property type="entry name" value="DUF6807"/>
</dbReference>
<sequence>MWTPGGEVLTRIQPSDHFHHYGVWGPWTKTKIDNRNVDFGI</sequence>
<reference evidence="1 2" key="1">
    <citation type="submission" date="2020-07" db="EMBL/GenBank/DDBJ databases">
        <title>The draft genome sequence of Maribacter polysiphoniae KCTC 22021.</title>
        <authorList>
            <person name="Mu L."/>
        </authorList>
    </citation>
    <scope>NUCLEOTIDE SEQUENCE [LARGE SCALE GENOMIC DNA]</scope>
    <source>
        <strain evidence="1 2">KCTC 22021</strain>
    </source>
</reference>
<evidence type="ECO:0000313" key="1">
    <source>
        <dbReference type="EMBL" id="MBD1262167.1"/>
    </source>
</evidence>
<organism evidence="1 2">
    <name type="scientific">Maribacter polysiphoniae</name>
    <dbReference type="NCBI Taxonomy" id="429344"/>
    <lineage>
        <taxon>Bacteria</taxon>
        <taxon>Pseudomonadati</taxon>
        <taxon>Bacteroidota</taxon>
        <taxon>Flavobacteriia</taxon>
        <taxon>Flavobacteriales</taxon>
        <taxon>Flavobacteriaceae</taxon>
        <taxon>Maribacter</taxon>
    </lineage>
</organism>
<evidence type="ECO:0000313" key="2">
    <source>
        <dbReference type="Proteomes" id="UP000651837"/>
    </source>
</evidence>
<accession>A0ABR7W2A9</accession>
<protein>
    <submittedName>
        <fullName evidence="1">PmoA family protein</fullName>
    </submittedName>
</protein>
<dbReference type="Pfam" id="PF14100">
    <property type="entry name" value="DUF6807"/>
    <property type="match status" value="1"/>
</dbReference>
<keyword evidence="2" id="KW-1185">Reference proteome</keyword>
<name>A0ABR7W2A9_9FLAO</name>
<comment type="caution">
    <text evidence="1">The sequence shown here is derived from an EMBL/GenBank/DDBJ whole genome shotgun (WGS) entry which is preliminary data.</text>
</comment>
<dbReference type="EMBL" id="JACWLN010000009">
    <property type="protein sequence ID" value="MBD1262167.1"/>
    <property type="molecule type" value="Genomic_DNA"/>
</dbReference>
<gene>
    <name evidence="1" type="ORF">HZY62_16310</name>
</gene>
<dbReference type="Proteomes" id="UP000651837">
    <property type="component" value="Unassembled WGS sequence"/>
</dbReference>
<proteinExistence type="predicted"/>